<dbReference type="Pfam" id="PF00557">
    <property type="entry name" value="Peptidase_M24"/>
    <property type="match status" value="1"/>
</dbReference>
<dbReference type="PANTHER" id="PTHR46112">
    <property type="entry name" value="AMINOPEPTIDASE"/>
    <property type="match status" value="1"/>
</dbReference>
<dbReference type="SUPFAM" id="SSF53092">
    <property type="entry name" value="Creatinase/prolidase N-terminal domain"/>
    <property type="match status" value="1"/>
</dbReference>
<proteinExistence type="predicted"/>
<reference evidence="3" key="1">
    <citation type="journal article" date="2023" name="J. Hazard. Mater.">
        <title>Anaerobic biodegradation of pyrene and benzo[a]pyrene by a new sulfate-reducing Desulforamulus aquiferis strain DSA.</title>
        <authorList>
            <person name="Zhang Z."/>
            <person name="Sun J."/>
            <person name="Gong X."/>
            <person name="Wang C."/>
            <person name="Wang H."/>
        </authorList>
    </citation>
    <scope>NUCLEOTIDE SEQUENCE</scope>
    <source>
        <strain evidence="3">DSA</strain>
    </source>
</reference>
<dbReference type="AlphaFoldDB" id="A0AAW7Z9G3"/>
<keyword evidence="4" id="KW-1185">Reference proteome</keyword>
<dbReference type="InterPro" id="IPR029149">
    <property type="entry name" value="Creatin/AminoP/Spt16_N"/>
</dbReference>
<dbReference type="CDD" id="cd01066">
    <property type="entry name" value="APP_MetAP"/>
    <property type="match status" value="1"/>
</dbReference>
<gene>
    <name evidence="3" type="ORF">P6N53_01610</name>
</gene>
<dbReference type="InterPro" id="IPR000994">
    <property type="entry name" value="Pept_M24"/>
</dbReference>
<name>A0AAW7Z9G3_9FIRM</name>
<dbReference type="Pfam" id="PF01321">
    <property type="entry name" value="Creatinase_N"/>
    <property type="match status" value="1"/>
</dbReference>
<evidence type="ECO:0000259" key="1">
    <source>
        <dbReference type="Pfam" id="PF00557"/>
    </source>
</evidence>
<evidence type="ECO:0000313" key="4">
    <source>
        <dbReference type="Proteomes" id="UP001172911"/>
    </source>
</evidence>
<dbReference type="RefSeq" id="WP_304540619.1">
    <property type="nucleotide sequence ID" value="NZ_JARPTC010000002.1"/>
</dbReference>
<organism evidence="3 4">
    <name type="scientific">Desulforamulus aquiferis</name>
    <dbReference type="NCBI Taxonomy" id="1397668"/>
    <lineage>
        <taxon>Bacteria</taxon>
        <taxon>Bacillati</taxon>
        <taxon>Bacillota</taxon>
        <taxon>Clostridia</taxon>
        <taxon>Eubacteriales</taxon>
        <taxon>Peptococcaceae</taxon>
        <taxon>Desulforamulus</taxon>
    </lineage>
</organism>
<evidence type="ECO:0000259" key="2">
    <source>
        <dbReference type="Pfam" id="PF01321"/>
    </source>
</evidence>
<comment type="caution">
    <text evidence="3">The sequence shown here is derived from an EMBL/GenBank/DDBJ whole genome shotgun (WGS) entry which is preliminary data.</text>
</comment>
<feature type="domain" description="Creatinase N-terminal" evidence="2">
    <location>
        <begin position="13"/>
        <end position="136"/>
    </location>
</feature>
<feature type="domain" description="Peptidase M24" evidence="1">
    <location>
        <begin position="144"/>
        <end position="379"/>
    </location>
</feature>
<dbReference type="PANTHER" id="PTHR46112:SF2">
    <property type="entry name" value="XAA-PRO AMINOPEPTIDASE P-RELATED"/>
    <property type="match status" value="1"/>
</dbReference>
<dbReference type="SUPFAM" id="SSF55920">
    <property type="entry name" value="Creatinase/aminopeptidase"/>
    <property type="match status" value="1"/>
</dbReference>
<protein>
    <submittedName>
        <fullName evidence="3">Xaa-Pro peptidase family protein</fullName>
    </submittedName>
</protein>
<dbReference type="InterPro" id="IPR000587">
    <property type="entry name" value="Creatinase_N"/>
</dbReference>
<reference evidence="3" key="2">
    <citation type="submission" date="2023-03" db="EMBL/GenBank/DDBJ databases">
        <authorList>
            <person name="Zhang Z."/>
        </authorList>
    </citation>
    <scope>NUCLEOTIDE SEQUENCE</scope>
    <source>
        <strain evidence="3">DSA</strain>
    </source>
</reference>
<accession>A0AAW7Z9G3</accession>
<sequence>MIHKVPLVELQTRMKRFQEQMDMSYPEWEVAIIVSKVNQYYFTGTMQDGILIILRNGEPTLWVRRSYERALDESLFPSIKPMKSFRDAAAAIKNFPNTVYLETEVVPLALYQRLNKYFPFTGSRGIDAQLAAVRAIKSPFELSLMEQAGNLHKRITEEYVPRMLREGMSEADLGTELFDVMVKEGHHGIARFGMFNTEMLFGQIGFGEGSIYPSYFNGPGGSYGLSPAVPLLGSHRRKLKKGDLVFVDVACGVEGYHTDKTMTYMFGESLPQEVISVHQECVAIQNKIAELLKPGVTPAFIYETIINGVSPEFMENFMGFGNRRVKFLGHGIGLVIDETPVIAEGFYDFLQEGMTIALEPKKGIAGIGMVGIENTFIVTPQGGRCITGDNPGLIPVY</sequence>
<evidence type="ECO:0000313" key="3">
    <source>
        <dbReference type="EMBL" id="MDO7785923.1"/>
    </source>
</evidence>
<dbReference type="Gene3D" id="3.40.350.10">
    <property type="entry name" value="Creatinase/prolidase N-terminal domain"/>
    <property type="match status" value="1"/>
</dbReference>
<dbReference type="InterPro" id="IPR036005">
    <property type="entry name" value="Creatinase/aminopeptidase-like"/>
</dbReference>
<dbReference type="Proteomes" id="UP001172911">
    <property type="component" value="Unassembled WGS sequence"/>
</dbReference>
<dbReference type="EMBL" id="JARPTC010000002">
    <property type="protein sequence ID" value="MDO7785923.1"/>
    <property type="molecule type" value="Genomic_DNA"/>
</dbReference>
<dbReference type="InterPro" id="IPR050659">
    <property type="entry name" value="Peptidase_M24B"/>
</dbReference>
<dbReference type="Gene3D" id="3.90.230.10">
    <property type="entry name" value="Creatinase/methionine aminopeptidase superfamily"/>
    <property type="match status" value="1"/>
</dbReference>